<proteinExistence type="predicted"/>
<dbReference type="EMBL" id="FQXS01000036">
    <property type="protein sequence ID" value="SHI10991.1"/>
    <property type="molecule type" value="Genomic_DNA"/>
</dbReference>
<dbReference type="OrthoDB" id="2871523at2"/>
<dbReference type="RefSeq" id="WP_073378937.1">
    <property type="nucleotide sequence ID" value="NZ_FQXS01000036.1"/>
</dbReference>
<dbReference type="InterPro" id="IPR029068">
    <property type="entry name" value="Glyas_Bleomycin-R_OHBP_Dase"/>
</dbReference>
<accession>A0A1M5YG04</accession>
<gene>
    <name evidence="1" type="ORF">SAMN02745124_03995</name>
</gene>
<evidence type="ECO:0008006" key="3">
    <source>
        <dbReference type="Google" id="ProtNLM"/>
    </source>
</evidence>
<evidence type="ECO:0000313" key="1">
    <source>
        <dbReference type="EMBL" id="SHI10991.1"/>
    </source>
</evidence>
<organism evidence="1 2">
    <name type="scientific">Desulfofustis glycolicus DSM 9705</name>
    <dbReference type="NCBI Taxonomy" id="1121409"/>
    <lineage>
        <taxon>Bacteria</taxon>
        <taxon>Pseudomonadati</taxon>
        <taxon>Thermodesulfobacteriota</taxon>
        <taxon>Desulfobulbia</taxon>
        <taxon>Desulfobulbales</taxon>
        <taxon>Desulfocapsaceae</taxon>
        <taxon>Desulfofustis</taxon>
    </lineage>
</organism>
<evidence type="ECO:0000313" key="2">
    <source>
        <dbReference type="Proteomes" id="UP000184139"/>
    </source>
</evidence>
<keyword evidence="2" id="KW-1185">Reference proteome</keyword>
<name>A0A1M5YG04_9BACT</name>
<dbReference type="Proteomes" id="UP000184139">
    <property type="component" value="Unassembled WGS sequence"/>
</dbReference>
<sequence length="124" mass="13867">MTTRVKFAAGRNIAMKVPPHQYEATVSFYRDVLSLKEITKHPPSVGFEFGSNNLWIDQVPGMSQAETWFEIVTDDIAAASQHLEASGVVRCDEIEPLPQNFQAFWVTSPAAIIHLVCKDSESWS</sequence>
<dbReference type="SUPFAM" id="SSF54593">
    <property type="entry name" value="Glyoxalase/Bleomycin resistance protein/Dihydroxybiphenyl dioxygenase"/>
    <property type="match status" value="1"/>
</dbReference>
<protein>
    <recommendedName>
        <fullName evidence="3">VOC domain-containing protein</fullName>
    </recommendedName>
</protein>
<dbReference type="AlphaFoldDB" id="A0A1M5YG04"/>
<dbReference type="Gene3D" id="3.10.180.10">
    <property type="entry name" value="2,3-Dihydroxybiphenyl 1,2-Dioxygenase, domain 1"/>
    <property type="match status" value="1"/>
</dbReference>
<dbReference type="STRING" id="1121409.SAMN02745124_03995"/>
<reference evidence="1 2" key="1">
    <citation type="submission" date="2016-11" db="EMBL/GenBank/DDBJ databases">
        <authorList>
            <person name="Jaros S."/>
            <person name="Januszkiewicz K."/>
            <person name="Wedrychowicz H."/>
        </authorList>
    </citation>
    <scope>NUCLEOTIDE SEQUENCE [LARGE SCALE GENOMIC DNA]</scope>
    <source>
        <strain evidence="1 2">DSM 9705</strain>
    </source>
</reference>